<dbReference type="EMBL" id="VOHS01000010">
    <property type="protein sequence ID" value="TWW00239.1"/>
    <property type="molecule type" value="Genomic_DNA"/>
</dbReference>
<evidence type="ECO:0000313" key="4">
    <source>
        <dbReference type="Proteomes" id="UP000318815"/>
    </source>
</evidence>
<dbReference type="RefSeq" id="WP_146305499.1">
    <property type="nucleotide sequence ID" value="NZ_VOHS01000010.1"/>
</dbReference>
<accession>A0A5C6LX22</accession>
<name>A0A5C6LX22_9BACT</name>
<reference evidence="3 4" key="1">
    <citation type="submission" date="2019-08" db="EMBL/GenBank/DDBJ databases">
        <title>Whole genome sequencing of chitin degrading bacteria Chitinophaga pinensis YS16.</title>
        <authorList>
            <person name="Singh R.P."/>
            <person name="Manchanda G."/>
            <person name="Maurya I.K."/>
            <person name="Joshi N.K."/>
            <person name="Srivastava A.K."/>
        </authorList>
    </citation>
    <scope>NUCLEOTIDE SEQUENCE [LARGE SCALE GENOMIC DNA]</scope>
    <source>
        <strain evidence="3 4">YS-16</strain>
    </source>
</reference>
<dbReference type="InterPro" id="IPR021782">
    <property type="entry name" value="DUF3347"/>
</dbReference>
<feature type="chain" id="PRO_5023023603" evidence="1">
    <location>
        <begin position="20"/>
        <end position="160"/>
    </location>
</feature>
<dbReference type="AlphaFoldDB" id="A0A5C6LX22"/>
<feature type="domain" description="DUF3347" evidence="2">
    <location>
        <begin position="28"/>
        <end position="118"/>
    </location>
</feature>
<gene>
    <name evidence="3" type="ORF">FEF09_12950</name>
</gene>
<keyword evidence="4" id="KW-1185">Reference proteome</keyword>
<protein>
    <submittedName>
        <fullName evidence="3">DUF3347 domain-containing protein</fullName>
    </submittedName>
</protein>
<evidence type="ECO:0000313" key="3">
    <source>
        <dbReference type="EMBL" id="TWW00239.1"/>
    </source>
</evidence>
<feature type="signal peptide" evidence="1">
    <location>
        <begin position="1"/>
        <end position="19"/>
    </location>
</feature>
<dbReference type="Proteomes" id="UP000318815">
    <property type="component" value="Unassembled WGS sequence"/>
</dbReference>
<comment type="caution">
    <text evidence="3">The sequence shown here is derived from an EMBL/GenBank/DDBJ whole genome shotgun (WGS) entry which is preliminary data.</text>
</comment>
<dbReference type="OrthoDB" id="5513217at2"/>
<sequence length="160" mass="17454">MKSLIIATTILLATFSAQAANPSLSKLLSLYYDVKNALVSSDATTANAKAAEFVKAIGSVDMHALSAAEHEAFMPLQEKLTADANAIAATTDLNKQREQFKSFSNNIFTLAKAVKLSDTPVYQQYCPMQKSYWLSNEAAVKNPYYGKQMLTCGKVTETLK</sequence>
<organism evidence="3 4">
    <name type="scientific">Chitinophaga pinensis</name>
    <dbReference type="NCBI Taxonomy" id="79329"/>
    <lineage>
        <taxon>Bacteria</taxon>
        <taxon>Pseudomonadati</taxon>
        <taxon>Bacteroidota</taxon>
        <taxon>Chitinophagia</taxon>
        <taxon>Chitinophagales</taxon>
        <taxon>Chitinophagaceae</taxon>
        <taxon>Chitinophaga</taxon>
    </lineage>
</organism>
<proteinExistence type="predicted"/>
<evidence type="ECO:0000256" key="1">
    <source>
        <dbReference type="SAM" id="SignalP"/>
    </source>
</evidence>
<keyword evidence="1" id="KW-0732">Signal</keyword>
<dbReference type="Pfam" id="PF11827">
    <property type="entry name" value="DUF3347"/>
    <property type="match status" value="1"/>
</dbReference>
<evidence type="ECO:0000259" key="2">
    <source>
        <dbReference type="Pfam" id="PF11827"/>
    </source>
</evidence>